<keyword evidence="4" id="KW-1185">Reference proteome</keyword>
<dbReference type="Proteomes" id="UP000236161">
    <property type="component" value="Unassembled WGS sequence"/>
</dbReference>
<evidence type="ECO:0000313" key="4">
    <source>
        <dbReference type="Proteomes" id="UP000236161"/>
    </source>
</evidence>
<protein>
    <submittedName>
        <fullName evidence="3">Dihydroflavonol-4-reductase</fullName>
        <ecNumber evidence="3">1.3.1.77</ecNumber>
    </submittedName>
</protein>
<dbReference type="InterPro" id="IPR036291">
    <property type="entry name" value="NAD(P)-bd_dom_sf"/>
</dbReference>
<dbReference type="CDD" id="cd08958">
    <property type="entry name" value="FR_SDR_e"/>
    <property type="match status" value="1"/>
</dbReference>
<dbReference type="SUPFAM" id="SSF51735">
    <property type="entry name" value="NAD(P)-binding Rossmann-fold domains"/>
    <property type="match status" value="1"/>
</dbReference>
<evidence type="ECO:0000313" key="3">
    <source>
        <dbReference type="EMBL" id="PKA54087.1"/>
    </source>
</evidence>
<dbReference type="GO" id="GO:0033729">
    <property type="term" value="F:anthocyanidin reductase activity"/>
    <property type="evidence" value="ECO:0007669"/>
    <property type="project" value="UniProtKB-EC"/>
</dbReference>
<proteinExistence type="predicted"/>
<dbReference type="PANTHER" id="PTHR10366:SF696">
    <property type="entry name" value="OS07G0601900 PROTEIN"/>
    <property type="match status" value="1"/>
</dbReference>
<gene>
    <name evidence="3" type="primary">DFRA</name>
    <name evidence="3" type="ORF">AXF42_Ash021006</name>
</gene>
<dbReference type="PANTHER" id="PTHR10366">
    <property type="entry name" value="NAD DEPENDENT EPIMERASE/DEHYDRATASE"/>
    <property type="match status" value="1"/>
</dbReference>
<dbReference type="InterPro" id="IPR001509">
    <property type="entry name" value="Epimerase_deHydtase"/>
</dbReference>
<evidence type="ECO:0000256" key="1">
    <source>
        <dbReference type="ARBA" id="ARBA00023002"/>
    </source>
</evidence>
<dbReference type="OrthoDB" id="2735536at2759"/>
<dbReference type="Pfam" id="PF01370">
    <property type="entry name" value="Epimerase"/>
    <property type="match status" value="1"/>
</dbReference>
<name>A0A2I0AEW6_9ASPA</name>
<organism evidence="3 4">
    <name type="scientific">Apostasia shenzhenica</name>
    <dbReference type="NCBI Taxonomy" id="1088818"/>
    <lineage>
        <taxon>Eukaryota</taxon>
        <taxon>Viridiplantae</taxon>
        <taxon>Streptophyta</taxon>
        <taxon>Embryophyta</taxon>
        <taxon>Tracheophyta</taxon>
        <taxon>Spermatophyta</taxon>
        <taxon>Magnoliopsida</taxon>
        <taxon>Liliopsida</taxon>
        <taxon>Asparagales</taxon>
        <taxon>Orchidaceae</taxon>
        <taxon>Apostasioideae</taxon>
        <taxon>Apostasia</taxon>
    </lineage>
</organism>
<keyword evidence="1 3" id="KW-0560">Oxidoreductase</keyword>
<dbReference type="AlphaFoldDB" id="A0A2I0AEW6"/>
<feature type="domain" description="NAD-dependent epimerase/dehydratase" evidence="2">
    <location>
        <begin position="8"/>
        <end position="262"/>
    </location>
</feature>
<dbReference type="EMBL" id="KZ451986">
    <property type="protein sequence ID" value="PKA54087.1"/>
    <property type="molecule type" value="Genomic_DNA"/>
</dbReference>
<evidence type="ECO:0000259" key="2">
    <source>
        <dbReference type="Pfam" id="PF01370"/>
    </source>
</evidence>
<dbReference type="EC" id="1.3.1.77" evidence="3"/>
<dbReference type="FunFam" id="3.40.50.720:FF:000085">
    <property type="entry name" value="Dihydroflavonol reductase"/>
    <property type="match status" value="1"/>
</dbReference>
<dbReference type="InterPro" id="IPR050425">
    <property type="entry name" value="NAD(P)_dehydrat-like"/>
</dbReference>
<accession>A0A2I0AEW6</accession>
<dbReference type="GO" id="GO:0016616">
    <property type="term" value="F:oxidoreductase activity, acting on the CH-OH group of donors, NAD or NADP as acceptor"/>
    <property type="evidence" value="ECO:0007669"/>
    <property type="project" value="TreeGrafter"/>
</dbReference>
<reference evidence="3 4" key="1">
    <citation type="journal article" date="2017" name="Nature">
        <title>The Apostasia genome and the evolution of orchids.</title>
        <authorList>
            <person name="Zhang G.Q."/>
            <person name="Liu K.W."/>
            <person name="Li Z."/>
            <person name="Lohaus R."/>
            <person name="Hsiao Y.Y."/>
            <person name="Niu S.C."/>
            <person name="Wang J.Y."/>
            <person name="Lin Y.C."/>
            <person name="Xu Q."/>
            <person name="Chen L.J."/>
            <person name="Yoshida K."/>
            <person name="Fujiwara S."/>
            <person name="Wang Z.W."/>
            <person name="Zhang Y.Q."/>
            <person name="Mitsuda N."/>
            <person name="Wang M."/>
            <person name="Liu G.H."/>
            <person name="Pecoraro L."/>
            <person name="Huang H.X."/>
            <person name="Xiao X.J."/>
            <person name="Lin M."/>
            <person name="Wu X.Y."/>
            <person name="Wu W.L."/>
            <person name="Chen Y.Y."/>
            <person name="Chang S.B."/>
            <person name="Sakamoto S."/>
            <person name="Ohme-Takagi M."/>
            <person name="Yagi M."/>
            <person name="Zeng S.J."/>
            <person name="Shen C.Y."/>
            <person name="Yeh C.M."/>
            <person name="Luo Y.B."/>
            <person name="Tsai W.C."/>
            <person name="Van de Peer Y."/>
            <person name="Liu Z.J."/>
        </authorList>
    </citation>
    <scope>NUCLEOTIDE SEQUENCE [LARGE SCALE GENOMIC DNA]</scope>
    <source>
        <strain evidence="4">cv. Shenzhen</strain>
        <tissue evidence="3">Stem</tissue>
    </source>
</reference>
<sequence>MENRRSTVCVIGGAGYLGSWLVRKLLLNGHVVHATLRNLADGSKAGLLTSLEGAGERLRLFEADLYDAGTFEAAIQGCEFVFLVATPLLHNSGSPYKDTTEASLAAARTILGACRRSSTVKRVIYTGSVMSTSPWKDDDSGFKNSIDESCWTPLHFSNPYLGDFERAYVRSKTLTERELLRVSEEGEDEHGRKLEVVSLACGLVGGDAILPYVPVSMAVIVSPLSGEKTAHRMLKLLQTMLGCVPLLHVDDVCEAHVFCMERASISGRFLCAGDYPAMKEIVGHYEREYPEAVVNKEVEGGGESVIPCRSTKLIDLGFKFKYDMQQILDGSVETVIRLGFPLSSGSSTISNCLN</sequence>
<dbReference type="STRING" id="1088818.A0A2I0AEW6"/>
<dbReference type="Gene3D" id="3.40.50.720">
    <property type="entry name" value="NAD(P)-binding Rossmann-like Domain"/>
    <property type="match status" value="1"/>
</dbReference>